<keyword evidence="2" id="KW-1185">Reference proteome</keyword>
<accession>A0A1H4GCS4</accession>
<dbReference type="EMBL" id="FNRA01000009">
    <property type="protein sequence ID" value="SEB07091.1"/>
    <property type="molecule type" value="Genomic_DNA"/>
</dbReference>
<dbReference type="Gene3D" id="3.40.50.1820">
    <property type="entry name" value="alpha/beta hydrolase"/>
    <property type="match status" value="1"/>
</dbReference>
<gene>
    <name evidence="1" type="ORF">SAMN05443550_109208</name>
</gene>
<dbReference type="AlphaFoldDB" id="A0A1H4GCS4"/>
<proteinExistence type="predicted"/>
<protein>
    <submittedName>
        <fullName evidence="1">Uncharacterized protein</fullName>
    </submittedName>
</protein>
<reference evidence="1 2" key="1">
    <citation type="submission" date="2016-10" db="EMBL/GenBank/DDBJ databases">
        <authorList>
            <person name="de Groot N.N."/>
        </authorList>
    </citation>
    <scope>NUCLEOTIDE SEQUENCE [LARGE SCALE GENOMIC DNA]</scope>
    <source>
        <strain evidence="1 2">DSM 19033</strain>
    </source>
</reference>
<dbReference type="Proteomes" id="UP000198850">
    <property type="component" value="Unassembled WGS sequence"/>
</dbReference>
<sequence length="84" mass="9502">MLMAAKEVLKALHVQETGPLYLSGWSMGSWSTLMFQQKLESLHIPIKAVSIACNSTDVFALINRWVHNPKPIDAMWLPGYWLCS</sequence>
<dbReference type="SUPFAM" id="SSF53474">
    <property type="entry name" value="alpha/beta-Hydrolases"/>
    <property type="match status" value="1"/>
</dbReference>
<evidence type="ECO:0000313" key="2">
    <source>
        <dbReference type="Proteomes" id="UP000198850"/>
    </source>
</evidence>
<dbReference type="STRING" id="425514.SAMN05443550_109208"/>
<organism evidence="1 2">
    <name type="scientific">Pedobacter hartonius</name>
    <dbReference type="NCBI Taxonomy" id="425514"/>
    <lineage>
        <taxon>Bacteria</taxon>
        <taxon>Pseudomonadati</taxon>
        <taxon>Bacteroidota</taxon>
        <taxon>Sphingobacteriia</taxon>
        <taxon>Sphingobacteriales</taxon>
        <taxon>Sphingobacteriaceae</taxon>
        <taxon>Pedobacter</taxon>
    </lineage>
</organism>
<name>A0A1H4GCS4_9SPHI</name>
<dbReference type="InterPro" id="IPR029058">
    <property type="entry name" value="AB_hydrolase_fold"/>
</dbReference>
<evidence type="ECO:0000313" key="1">
    <source>
        <dbReference type="EMBL" id="SEB07091.1"/>
    </source>
</evidence>